<name>A0ABR8N1W7_9BACL</name>
<protein>
    <submittedName>
        <fullName evidence="2">VOC family protein</fullName>
    </submittedName>
</protein>
<evidence type="ECO:0000259" key="1">
    <source>
        <dbReference type="PROSITE" id="PS51819"/>
    </source>
</evidence>
<proteinExistence type="predicted"/>
<accession>A0ABR8N1W7</accession>
<dbReference type="SUPFAM" id="SSF54593">
    <property type="entry name" value="Glyoxalase/Bleomycin resistance protein/Dihydroxybiphenyl dioxygenase"/>
    <property type="match status" value="1"/>
</dbReference>
<sequence>MEQTEVKQLVHAIVQVRVPVRDIDESVAWYEKHFGFVHAWKIEDESDLKLEPGAFLFLKRVGPQQLPLRIESQGKPYAMLCLKTSNITECHRKLAEVGETVTEITNTWGIDRLLEFDVIDPSGNVINVANYPDLPMEGF</sequence>
<organism evidence="2 3">
    <name type="scientific">Paenibacillus terricola</name>
    <dbReference type="NCBI Taxonomy" id="2763503"/>
    <lineage>
        <taxon>Bacteria</taxon>
        <taxon>Bacillati</taxon>
        <taxon>Bacillota</taxon>
        <taxon>Bacilli</taxon>
        <taxon>Bacillales</taxon>
        <taxon>Paenibacillaceae</taxon>
        <taxon>Paenibacillus</taxon>
    </lineage>
</organism>
<reference evidence="2 3" key="1">
    <citation type="submission" date="2020-09" db="EMBL/GenBank/DDBJ databases">
        <title>Paenibacillus sp. strain PR3 16S rRNA gene Genome sequencing and assembly.</title>
        <authorList>
            <person name="Kim J."/>
        </authorList>
    </citation>
    <scope>NUCLEOTIDE SEQUENCE [LARGE SCALE GENOMIC DNA]</scope>
    <source>
        <strain evidence="2 3">PR3</strain>
    </source>
</reference>
<feature type="domain" description="VOC" evidence="1">
    <location>
        <begin position="12"/>
        <end position="131"/>
    </location>
</feature>
<dbReference type="Gene3D" id="3.10.180.10">
    <property type="entry name" value="2,3-Dihydroxybiphenyl 1,2-Dioxygenase, domain 1"/>
    <property type="match status" value="1"/>
</dbReference>
<dbReference type="Pfam" id="PF00903">
    <property type="entry name" value="Glyoxalase"/>
    <property type="match status" value="1"/>
</dbReference>
<dbReference type="InterPro" id="IPR004360">
    <property type="entry name" value="Glyas_Fos-R_dOase_dom"/>
</dbReference>
<dbReference type="Proteomes" id="UP000609346">
    <property type="component" value="Unassembled WGS sequence"/>
</dbReference>
<keyword evidence="3" id="KW-1185">Reference proteome</keyword>
<dbReference type="PROSITE" id="PS51819">
    <property type="entry name" value="VOC"/>
    <property type="match status" value="1"/>
</dbReference>
<evidence type="ECO:0000313" key="2">
    <source>
        <dbReference type="EMBL" id="MBD3920464.1"/>
    </source>
</evidence>
<dbReference type="RefSeq" id="WP_191204761.1">
    <property type="nucleotide sequence ID" value="NZ_JACXZA010000004.1"/>
</dbReference>
<gene>
    <name evidence="2" type="ORF">H8B09_17005</name>
</gene>
<dbReference type="InterPro" id="IPR029068">
    <property type="entry name" value="Glyas_Bleomycin-R_OHBP_Dase"/>
</dbReference>
<comment type="caution">
    <text evidence="2">The sequence shown here is derived from an EMBL/GenBank/DDBJ whole genome shotgun (WGS) entry which is preliminary data.</text>
</comment>
<evidence type="ECO:0000313" key="3">
    <source>
        <dbReference type="Proteomes" id="UP000609346"/>
    </source>
</evidence>
<dbReference type="EMBL" id="JACXZA010000004">
    <property type="protein sequence ID" value="MBD3920464.1"/>
    <property type="molecule type" value="Genomic_DNA"/>
</dbReference>
<dbReference type="InterPro" id="IPR037523">
    <property type="entry name" value="VOC_core"/>
</dbReference>